<organism evidence="7 8">
    <name type="scientific">Filifactor alocis (strain ATCC 35896 / CCUG 47790 / D40 B5)</name>
    <name type="common">Fusobacterium alocis</name>
    <dbReference type="NCBI Taxonomy" id="546269"/>
    <lineage>
        <taxon>Bacteria</taxon>
        <taxon>Bacillati</taxon>
        <taxon>Bacillota</taxon>
        <taxon>Clostridia</taxon>
        <taxon>Peptostreptococcales</taxon>
        <taxon>Filifactoraceae</taxon>
        <taxon>Filifactor</taxon>
    </lineage>
</organism>
<keyword evidence="6 7" id="KW-0436">Ligase</keyword>
<evidence type="ECO:0000256" key="1">
    <source>
        <dbReference type="ARBA" id="ARBA00010757"/>
    </source>
</evidence>
<keyword evidence="6" id="KW-0547">Nucleotide-binding</keyword>
<evidence type="ECO:0000256" key="4">
    <source>
        <dbReference type="ARBA" id="ARBA00047380"/>
    </source>
</evidence>
<proteinExistence type="inferred from homology"/>
<dbReference type="AlphaFoldDB" id="D6GSC3"/>
<keyword evidence="6" id="KW-0067">ATP-binding</keyword>
<dbReference type="Gene3D" id="1.10.20.60">
    <property type="entry name" value="Glu-tRNAGln amidotransferase C subunit, N-terminal domain"/>
    <property type="match status" value="1"/>
</dbReference>
<dbReference type="EMBL" id="CP002390">
    <property type="protein sequence ID" value="EFE28564.1"/>
    <property type="molecule type" value="Genomic_DNA"/>
</dbReference>
<comment type="catalytic activity">
    <reaction evidence="4 6">
        <text>L-aspartyl-tRNA(Asn) + L-glutamine + ATP + H2O = L-asparaginyl-tRNA(Asn) + L-glutamate + ADP + phosphate + 2 H(+)</text>
        <dbReference type="Rhea" id="RHEA:14513"/>
        <dbReference type="Rhea" id="RHEA-COMP:9674"/>
        <dbReference type="Rhea" id="RHEA-COMP:9677"/>
        <dbReference type="ChEBI" id="CHEBI:15377"/>
        <dbReference type="ChEBI" id="CHEBI:15378"/>
        <dbReference type="ChEBI" id="CHEBI:29985"/>
        <dbReference type="ChEBI" id="CHEBI:30616"/>
        <dbReference type="ChEBI" id="CHEBI:43474"/>
        <dbReference type="ChEBI" id="CHEBI:58359"/>
        <dbReference type="ChEBI" id="CHEBI:78515"/>
        <dbReference type="ChEBI" id="CHEBI:78516"/>
        <dbReference type="ChEBI" id="CHEBI:456216"/>
    </reaction>
</comment>
<sequence>MVIDKKVLDYMSHLSKLKIDDEKQEEMLESLEKILGYISSLEECDTENTEITYNVLGLENVMRDDTITPSFDREDILKNAPSKEAGCFIVPKVLS</sequence>
<accession>D6GSC3</accession>
<comment type="subunit">
    <text evidence="2 6">Heterotrimer of A, B and C subunits.</text>
</comment>
<dbReference type="GO" id="GO:0050567">
    <property type="term" value="F:glutaminyl-tRNA synthase (glutamine-hydrolyzing) activity"/>
    <property type="evidence" value="ECO:0007669"/>
    <property type="project" value="UniProtKB-UniRule"/>
</dbReference>
<dbReference type="Pfam" id="PF02686">
    <property type="entry name" value="GatC"/>
    <property type="match status" value="1"/>
</dbReference>
<dbReference type="eggNOG" id="COG0721">
    <property type="taxonomic scope" value="Bacteria"/>
</dbReference>
<evidence type="ECO:0000256" key="3">
    <source>
        <dbReference type="ARBA" id="ARBA00024799"/>
    </source>
</evidence>
<evidence type="ECO:0000313" key="7">
    <source>
        <dbReference type="EMBL" id="EFE28564.1"/>
    </source>
</evidence>
<dbReference type="Proteomes" id="UP000007468">
    <property type="component" value="Chromosome"/>
</dbReference>
<dbReference type="STRING" id="546269.HMPREF0389_00480"/>
<gene>
    <name evidence="6 7" type="primary">gatC</name>
    <name evidence="7" type="ordered locus">HMPREF0389_00480</name>
</gene>
<comment type="similarity">
    <text evidence="1 6">Belongs to the GatC family.</text>
</comment>
<dbReference type="PANTHER" id="PTHR15004:SF0">
    <property type="entry name" value="GLUTAMYL-TRNA(GLN) AMIDOTRANSFERASE SUBUNIT C, MITOCHONDRIAL"/>
    <property type="match status" value="1"/>
</dbReference>
<name>D6GSC3_FILAD</name>
<dbReference type="EC" id="6.3.5.-" evidence="6"/>
<dbReference type="GO" id="GO:0050566">
    <property type="term" value="F:asparaginyl-tRNA synthase (glutamine-hydrolyzing) activity"/>
    <property type="evidence" value="ECO:0007669"/>
    <property type="project" value="RHEA"/>
</dbReference>
<dbReference type="GO" id="GO:0006412">
    <property type="term" value="P:translation"/>
    <property type="evidence" value="ECO:0007669"/>
    <property type="project" value="UniProtKB-UniRule"/>
</dbReference>
<dbReference type="InterPro" id="IPR036113">
    <property type="entry name" value="Asp/Glu-ADT_sf_sub_c"/>
</dbReference>
<dbReference type="SUPFAM" id="SSF141000">
    <property type="entry name" value="Glu-tRNAGln amidotransferase C subunit"/>
    <property type="match status" value="1"/>
</dbReference>
<keyword evidence="6" id="KW-0648">Protein biosynthesis</keyword>
<evidence type="ECO:0000256" key="2">
    <source>
        <dbReference type="ARBA" id="ARBA00011123"/>
    </source>
</evidence>
<dbReference type="NCBIfam" id="TIGR00135">
    <property type="entry name" value="gatC"/>
    <property type="match status" value="1"/>
</dbReference>
<dbReference type="GO" id="GO:0006450">
    <property type="term" value="P:regulation of translational fidelity"/>
    <property type="evidence" value="ECO:0007669"/>
    <property type="project" value="InterPro"/>
</dbReference>
<dbReference type="KEGG" id="faa:HMPREF0389_00480"/>
<evidence type="ECO:0000256" key="6">
    <source>
        <dbReference type="HAMAP-Rule" id="MF_00122"/>
    </source>
</evidence>
<reference evidence="8" key="1">
    <citation type="submission" date="2010-12" db="EMBL/GenBank/DDBJ databases">
        <title>The genome sequence of Filifactor alocis strain ATCC 35896.</title>
        <authorList>
            <consortium name="The Broad Institute Genome Sequencing Platform"/>
            <person name="Ward D."/>
            <person name="Earl A."/>
            <person name="Feldgarden M."/>
            <person name="Young S.K."/>
            <person name="Gargeya S."/>
            <person name="Zeng Q."/>
            <person name="Alvarado L."/>
            <person name="Berlin A."/>
            <person name="Bochicchio J."/>
            <person name="Chapman S.B."/>
            <person name="Chen Z."/>
            <person name="Freedman E."/>
            <person name="Gellesch M."/>
            <person name="Goldberg J."/>
            <person name="Griggs A."/>
            <person name="Gujja S."/>
            <person name="Heilman E."/>
            <person name="Heiman D."/>
            <person name="Howarth C."/>
            <person name="Mehta T."/>
            <person name="Neiman D."/>
            <person name="Pearson M."/>
            <person name="Roberts A."/>
            <person name="Saif S."/>
            <person name="Shea T."/>
            <person name="Shenoy N."/>
            <person name="Sisk P."/>
            <person name="Stolte C."/>
            <person name="Sykes S."/>
            <person name="White J."/>
            <person name="Yandava C."/>
            <person name="Izard J."/>
            <person name="Blanton J.M."/>
            <person name="Baranova O.V."/>
            <person name="Tanner A.C."/>
            <person name="Dewhirst F.E."/>
            <person name="Haas B."/>
            <person name="Nusbaum C."/>
            <person name="Birren B."/>
        </authorList>
    </citation>
    <scope>NUCLEOTIDE SEQUENCE [LARGE SCALE GENOMIC DNA]</scope>
    <source>
        <strain evidence="8">ATCC 35896 / D40 B5</strain>
    </source>
</reference>
<protein>
    <recommendedName>
        <fullName evidence="6">Aspartyl/glutamyl-tRNA(Asn/Gln) amidotransferase subunit C</fullName>
        <shortName evidence="6">Asp/Glu-ADT subunit C</shortName>
        <ecNumber evidence="6">6.3.5.-</ecNumber>
    </recommendedName>
</protein>
<comment type="function">
    <text evidence="3 6">Allows the formation of correctly charged Asn-tRNA(Asn) or Gln-tRNA(Gln) through the transamidation of misacylated Asp-tRNA(Asn) or Glu-tRNA(Gln) in organisms which lack either or both of asparaginyl-tRNA or glutaminyl-tRNA synthetases. The reaction takes place in the presence of glutamine and ATP through an activated phospho-Asp-tRNA(Asn) or phospho-Glu-tRNA(Gln).</text>
</comment>
<dbReference type="GO" id="GO:0070681">
    <property type="term" value="P:glutaminyl-tRNAGln biosynthesis via transamidation"/>
    <property type="evidence" value="ECO:0007669"/>
    <property type="project" value="TreeGrafter"/>
</dbReference>
<evidence type="ECO:0000313" key="8">
    <source>
        <dbReference type="Proteomes" id="UP000007468"/>
    </source>
</evidence>
<dbReference type="PANTHER" id="PTHR15004">
    <property type="entry name" value="GLUTAMYL-TRNA(GLN) AMIDOTRANSFERASE SUBUNIT C, MITOCHONDRIAL"/>
    <property type="match status" value="1"/>
</dbReference>
<keyword evidence="8" id="KW-1185">Reference proteome</keyword>
<dbReference type="GO" id="GO:0005524">
    <property type="term" value="F:ATP binding"/>
    <property type="evidence" value="ECO:0007669"/>
    <property type="project" value="UniProtKB-KW"/>
</dbReference>
<evidence type="ECO:0000256" key="5">
    <source>
        <dbReference type="ARBA" id="ARBA00047913"/>
    </source>
</evidence>
<comment type="catalytic activity">
    <reaction evidence="5 6">
        <text>L-glutamyl-tRNA(Gln) + L-glutamine + ATP + H2O = L-glutaminyl-tRNA(Gln) + L-glutamate + ADP + phosphate + H(+)</text>
        <dbReference type="Rhea" id="RHEA:17521"/>
        <dbReference type="Rhea" id="RHEA-COMP:9681"/>
        <dbReference type="Rhea" id="RHEA-COMP:9684"/>
        <dbReference type="ChEBI" id="CHEBI:15377"/>
        <dbReference type="ChEBI" id="CHEBI:15378"/>
        <dbReference type="ChEBI" id="CHEBI:29985"/>
        <dbReference type="ChEBI" id="CHEBI:30616"/>
        <dbReference type="ChEBI" id="CHEBI:43474"/>
        <dbReference type="ChEBI" id="CHEBI:58359"/>
        <dbReference type="ChEBI" id="CHEBI:78520"/>
        <dbReference type="ChEBI" id="CHEBI:78521"/>
        <dbReference type="ChEBI" id="CHEBI:456216"/>
    </reaction>
</comment>
<dbReference type="InterPro" id="IPR003837">
    <property type="entry name" value="GatC"/>
</dbReference>
<dbReference type="HAMAP" id="MF_00122">
    <property type="entry name" value="GatC"/>
    <property type="match status" value="1"/>
</dbReference>